<organism evidence="15 16">
    <name type="scientific">Corynebacterium yudongzhengii</name>
    <dbReference type="NCBI Taxonomy" id="2080740"/>
    <lineage>
        <taxon>Bacteria</taxon>
        <taxon>Bacillati</taxon>
        <taxon>Actinomycetota</taxon>
        <taxon>Actinomycetes</taxon>
        <taxon>Mycobacteriales</taxon>
        <taxon>Corynebacteriaceae</taxon>
        <taxon>Corynebacterium</taxon>
    </lineage>
</organism>
<dbReference type="InterPro" id="IPR005116">
    <property type="entry name" value="Transp-assoc_OB_typ1"/>
</dbReference>
<feature type="transmembrane region" description="Helical" evidence="11">
    <location>
        <begin position="54"/>
        <end position="80"/>
    </location>
</feature>
<dbReference type="EMBL" id="QEEZ01000002">
    <property type="protein sequence ID" value="PWC02623.1"/>
    <property type="molecule type" value="Genomic_DNA"/>
</dbReference>
<dbReference type="Pfam" id="PF00005">
    <property type="entry name" value="ABC_tran"/>
    <property type="match status" value="1"/>
</dbReference>
<evidence type="ECO:0000256" key="1">
    <source>
        <dbReference type="ARBA" id="ARBA00004651"/>
    </source>
</evidence>
<dbReference type="GO" id="GO:0055085">
    <property type="term" value="P:transmembrane transport"/>
    <property type="evidence" value="ECO:0007669"/>
    <property type="project" value="InterPro"/>
</dbReference>
<dbReference type="Gene3D" id="1.10.3720.10">
    <property type="entry name" value="MetI-like"/>
    <property type="match status" value="1"/>
</dbReference>
<dbReference type="PROSITE" id="PS50928">
    <property type="entry name" value="ABC_TM1"/>
    <property type="match status" value="1"/>
</dbReference>
<accession>A0A2U1T9F5</accession>
<dbReference type="GO" id="GO:0005886">
    <property type="term" value="C:plasma membrane"/>
    <property type="evidence" value="ECO:0007669"/>
    <property type="project" value="UniProtKB-SubCell"/>
</dbReference>
<evidence type="ECO:0000259" key="14">
    <source>
        <dbReference type="PROSITE" id="PS51866"/>
    </source>
</evidence>
<evidence type="ECO:0000313" key="16">
    <source>
        <dbReference type="Proteomes" id="UP000244989"/>
    </source>
</evidence>
<dbReference type="InterPro" id="IPR035906">
    <property type="entry name" value="MetI-like_sf"/>
</dbReference>
<evidence type="ECO:0000256" key="11">
    <source>
        <dbReference type="RuleBase" id="RU363032"/>
    </source>
</evidence>
<keyword evidence="9 11" id="KW-0472">Membrane</keyword>
<evidence type="ECO:0000256" key="10">
    <source>
        <dbReference type="PROSITE-ProRule" id="PRU01213"/>
    </source>
</evidence>
<dbReference type="SMART" id="SM00382">
    <property type="entry name" value="AAA"/>
    <property type="match status" value="1"/>
</dbReference>
<protein>
    <submittedName>
        <fullName evidence="15">ABC transporter</fullName>
    </submittedName>
</protein>
<dbReference type="InterPro" id="IPR008995">
    <property type="entry name" value="Mo/tungstate-bd_C_term_dom"/>
</dbReference>
<sequence>MANPRELRPRPPLVIVVLGALAVAYLVLPIMALATRVPWGRLVEILTRPEVAELIGLTLSAAVASSAIVVLIGVPLALAIQSLRRGAHIARLLVLLPLAMPPVVGGLALSALIGNNGILAGALDVLNLQFAFAFPGVVAAHVFVALPFVVVAVDSALRQIDSEVTASAAGIGMSPAEVLRKITLPTIRPAIATGAGLAFARSLGEFGTTITFAGSMPGITRTMSLAIYLERETDRDAAYALSAVLIALAVIVLALAFVPTLLHRSPTPVARTLADMDTARLRTLTVPEEPAAITARADATTTAFPAGSTTAVIGPNGSGKSTLSGMIAGRLTGAEVSVDEVRVDTLPAHRRGIVLLTQNPGLPRVGTALDILTMVTRDQRRSDQLLDAAGLHPLRDVPVASLSGGQAAQVALLRALASRPRALILDEPLAAIDVHSSARWRALLRATAGDRTTVLVTHDLLDIAGLSDRIVTLEAGVPVAAGPTQEMLEVPPNDFVAGLAGINRLAGTVTAVNADTVTVEASGVELIGLPTAGSALSEGDSVVATVLPEAITLRLASGGEKVPTSARNHWVGEVTDVQAGSASATTVVVGLGERLVRASVTTAAVVELGLAPKSRVELVTKAQAITIHPRP</sequence>
<evidence type="ECO:0000259" key="12">
    <source>
        <dbReference type="PROSITE" id="PS50893"/>
    </source>
</evidence>
<evidence type="ECO:0000313" key="15">
    <source>
        <dbReference type="EMBL" id="PWC02623.1"/>
    </source>
</evidence>
<evidence type="ECO:0000256" key="4">
    <source>
        <dbReference type="ARBA" id="ARBA00022505"/>
    </source>
</evidence>
<dbReference type="GO" id="GO:0015689">
    <property type="term" value="P:molybdate ion transport"/>
    <property type="evidence" value="ECO:0007669"/>
    <property type="project" value="InterPro"/>
</dbReference>
<keyword evidence="6" id="KW-0547">Nucleotide-binding</keyword>
<comment type="caution">
    <text evidence="15">The sequence shown here is derived from an EMBL/GenBank/DDBJ whole genome shotgun (WGS) entry which is preliminary data.</text>
</comment>
<dbReference type="CDD" id="cd06261">
    <property type="entry name" value="TM_PBP2"/>
    <property type="match status" value="1"/>
</dbReference>
<evidence type="ECO:0000256" key="2">
    <source>
        <dbReference type="ARBA" id="ARBA00022448"/>
    </source>
</evidence>
<dbReference type="GO" id="GO:0016887">
    <property type="term" value="F:ATP hydrolysis activity"/>
    <property type="evidence" value="ECO:0007669"/>
    <property type="project" value="InterPro"/>
</dbReference>
<name>A0A2U1T9F5_9CORY</name>
<dbReference type="InterPro" id="IPR000515">
    <property type="entry name" value="MetI-like"/>
</dbReference>
<keyword evidence="8 11" id="KW-1133">Transmembrane helix</keyword>
<proteinExistence type="inferred from homology"/>
<dbReference type="Pfam" id="PF03459">
    <property type="entry name" value="TOBE"/>
    <property type="match status" value="1"/>
</dbReference>
<keyword evidence="16" id="KW-1185">Reference proteome</keyword>
<gene>
    <name evidence="15" type="ORF">DF222_01370</name>
</gene>
<feature type="domain" description="Mop" evidence="14">
    <location>
        <begin position="563"/>
        <end position="629"/>
    </location>
</feature>
<dbReference type="PROSITE" id="PS51866">
    <property type="entry name" value="MOP"/>
    <property type="match status" value="1"/>
</dbReference>
<dbReference type="PROSITE" id="PS50893">
    <property type="entry name" value="ABC_TRANSPORTER_2"/>
    <property type="match status" value="1"/>
</dbReference>
<dbReference type="RefSeq" id="WP_108431734.1">
    <property type="nucleotide sequence ID" value="NZ_CP026947.1"/>
</dbReference>
<dbReference type="OrthoDB" id="9774448at2"/>
<dbReference type="SUPFAM" id="SSF52540">
    <property type="entry name" value="P-loop containing nucleoside triphosphate hydrolases"/>
    <property type="match status" value="1"/>
</dbReference>
<dbReference type="Gene3D" id="2.40.50.100">
    <property type="match status" value="1"/>
</dbReference>
<feature type="domain" description="ABC transmembrane type-1" evidence="13">
    <location>
        <begin position="55"/>
        <end position="263"/>
    </location>
</feature>
<dbReference type="SUPFAM" id="SSF161098">
    <property type="entry name" value="MetI-like"/>
    <property type="match status" value="1"/>
</dbReference>
<dbReference type="AlphaFoldDB" id="A0A2U1T9F5"/>
<keyword evidence="5 11" id="KW-0812">Transmembrane</keyword>
<feature type="transmembrane region" description="Helical" evidence="11">
    <location>
        <begin position="237"/>
        <end position="262"/>
    </location>
</feature>
<feature type="transmembrane region" description="Helical" evidence="11">
    <location>
        <begin position="12"/>
        <end position="34"/>
    </location>
</feature>
<evidence type="ECO:0000256" key="8">
    <source>
        <dbReference type="ARBA" id="ARBA00022989"/>
    </source>
</evidence>
<evidence type="ECO:0000256" key="3">
    <source>
        <dbReference type="ARBA" id="ARBA00022475"/>
    </source>
</evidence>
<keyword evidence="3" id="KW-1003">Cell membrane</keyword>
<dbReference type="PANTHER" id="PTHR30183:SF3">
    <property type="entry name" value="MOLYBDENUM TRANSPORT SYSTEM PERMEASE PROTEIN MODB"/>
    <property type="match status" value="1"/>
</dbReference>
<dbReference type="Pfam" id="PF00528">
    <property type="entry name" value="BPD_transp_1"/>
    <property type="match status" value="1"/>
</dbReference>
<feature type="transmembrane region" description="Helical" evidence="11">
    <location>
        <begin position="92"/>
        <end position="113"/>
    </location>
</feature>
<evidence type="ECO:0000259" key="13">
    <source>
        <dbReference type="PROSITE" id="PS50928"/>
    </source>
</evidence>
<feature type="transmembrane region" description="Helical" evidence="11">
    <location>
        <begin position="133"/>
        <end position="153"/>
    </location>
</feature>
<keyword evidence="2 11" id="KW-0813">Transport</keyword>
<dbReference type="InterPro" id="IPR004606">
    <property type="entry name" value="Mop_domain"/>
</dbReference>
<dbReference type="Gene3D" id="3.40.50.300">
    <property type="entry name" value="P-loop containing nucleotide triphosphate hydrolases"/>
    <property type="match status" value="1"/>
</dbReference>
<keyword evidence="4 10" id="KW-0500">Molybdenum</keyword>
<dbReference type="InterPro" id="IPR003593">
    <property type="entry name" value="AAA+_ATPase"/>
</dbReference>
<dbReference type="InterPro" id="IPR027417">
    <property type="entry name" value="P-loop_NTPase"/>
</dbReference>
<evidence type="ECO:0000256" key="5">
    <source>
        <dbReference type="ARBA" id="ARBA00022692"/>
    </source>
</evidence>
<evidence type="ECO:0000256" key="7">
    <source>
        <dbReference type="ARBA" id="ARBA00022840"/>
    </source>
</evidence>
<feature type="domain" description="ABC transporter" evidence="12">
    <location>
        <begin position="281"/>
        <end position="500"/>
    </location>
</feature>
<keyword evidence="7" id="KW-0067">ATP-binding</keyword>
<dbReference type="PANTHER" id="PTHR30183">
    <property type="entry name" value="MOLYBDENUM TRANSPORT SYSTEM PERMEASE PROTEIN MODB"/>
    <property type="match status" value="1"/>
</dbReference>
<comment type="similarity">
    <text evidence="11">Belongs to the binding-protein-dependent transport system permease family.</text>
</comment>
<dbReference type="GO" id="GO:0005524">
    <property type="term" value="F:ATP binding"/>
    <property type="evidence" value="ECO:0007669"/>
    <property type="project" value="UniProtKB-KW"/>
</dbReference>
<evidence type="ECO:0000256" key="9">
    <source>
        <dbReference type="ARBA" id="ARBA00023136"/>
    </source>
</evidence>
<dbReference type="Proteomes" id="UP000244989">
    <property type="component" value="Unassembled WGS sequence"/>
</dbReference>
<comment type="subcellular location">
    <subcellularLocation>
        <location evidence="1 11">Cell membrane</location>
        <topology evidence="1 11">Multi-pass membrane protein</topology>
    </subcellularLocation>
</comment>
<dbReference type="KEGG" id="cyz:C3B44_06900"/>
<reference evidence="16" key="1">
    <citation type="submission" date="2018-04" db="EMBL/GenBank/DDBJ databases">
        <authorList>
            <person name="Liu S."/>
            <person name="Wang Z."/>
            <person name="Li J."/>
        </authorList>
    </citation>
    <scope>NUCLEOTIDE SEQUENCE [LARGE SCALE GENOMIC DNA]</scope>
    <source>
        <strain evidence="16">2189</strain>
    </source>
</reference>
<evidence type="ECO:0000256" key="6">
    <source>
        <dbReference type="ARBA" id="ARBA00022741"/>
    </source>
</evidence>
<dbReference type="InterPro" id="IPR003439">
    <property type="entry name" value="ABC_transporter-like_ATP-bd"/>
</dbReference>
<dbReference type="SUPFAM" id="SSF50331">
    <property type="entry name" value="MOP-like"/>
    <property type="match status" value="1"/>
</dbReference>